<organism evidence="1 2">
    <name type="scientific">Lactobacillus amylovorus</name>
    <dbReference type="NCBI Taxonomy" id="1604"/>
    <lineage>
        <taxon>Bacteria</taxon>
        <taxon>Bacillati</taxon>
        <taxon>Bacillota</taxon>
        <taxon>Bacilli</taxon>
        <taxon>Lactobacillales</taxon>
        <taxon>Lactobacillaceae</taxon>
        <taxon>Lactobacillus</taxon>
    </lineage>
</organism>
<reference evidence="1" key="2">
    <citation type="submission" date="2022-10" db="EMBL/GenBank/DDBJ databases">
        <authorList>
            <person name="Kostovova I."/>
            <person name="Moravkova M."/>
            <person name="Pechar R."/>
        </authorList>
    </citation>
    <scope>NUCLEOTIDE SEQUENCE</scope>
    <source>
        <strain evidence="1">M490A</strain>
    </source>
</reference>
<dbReference type="EMBL" id="JAOTGY010000029">
    <property type="protein sequence ID" value="MDB6258950.1"/>
    <property type="molecule type" value="Genomic_DNA"/>
</dbReference>
<comment type="caution">
    <text evidence="1">The sequence shown here is derived from an EMBL/GenBank/DDBJ whole genome shotgun (WGS) entry which is preliminary data.</text>
</comment>
<dbReference type="Proteomes" id="UP001141981">
    <property type="component" value="Unassembled WGS sequence"/>
</dbReference>
<evidence type="ECO:0000313" key="2">
    <source>
        <dbReference type="Proteomes" id="UP001141981"/>
    </source>
</evidence>
<name>A0A9X3W750_LACAM</name>
<evidence type="ECO:0008006" key="3">
    <source>
        <dbReference type="Google" id="ProtNLM"/>
    </source>
</evidence>
<dbReference type="AlphaFoldDB" id="A0A9X3W750"/>
<accession>A0A9X3W750</accession>
<evidence type="ECO:0000313" key="1">
    <source>
        <dbReference type="EMBL" id="MDB6258950.1"/>
    </source>
</evidence>
<gene>
    <name evidence="1" type="ORF">ODU72_09835</name>
</gene>
<sequence length="154" mass="18200">MIVDNSERKNRLITYLFNYAFDNDIGYVFYRANPRYPSLAWKWKREIAINMNWHNQDEVPFTIGHEIGHVMLGGPNTKQLCCIAYGTQIEEEKDADIYSLHLLYKYSCAQEDNFYDPLSFVKAYGIPNRMIGEAYKMFAEEEGYDEPDLMMENY</sequence>
<protein>
    <recommendedName>
        <fullName evidence="3">Prophage repressor</fullName>
    </recommendedName>
</protein>
<reference evidence="1" key="1">
    <citation type="journal article" date="2022" name="Microorganisms">
        <title>Antibiotic Susceptibility, Resistance Gene Determinants and Corresponding Genomic Regions in Lactobacillus amylovorus Isolates Derived from Wild Boars and Domestic Pigs.</title>
        <authorList>
            <person name="Moravkova M."/>
            <person name="Kostovova I."/>
            <person name="Kavanova K."/>
            <person name="Pechar R."/>
            <person name="Stanek S."/>
            <person name="Brychta A."/>
            <person name="Zeman M."/>
            <person name="Kubasova T."/>
        </authorList>
    </citation>
    <scope>NUCLEOTIDE SEQUENCE</scope>
    <source>
        <strain evidence="1">M490A</strain>
    </source>
</reference>
<proteinExistence type="predicted"/>
<dbReference type="RefSeq" id="WP_260187286.1">
    <property type="nucleotide sequence ID" value="NZ_JAOTGX010000035.1"/>
</dbReference>